<sequence length="86" mass="9114">VVLPRLISTALHSRQQSLPVAHVAVGYWRESRQTQAQVVASIDASLAGGKCSDDRSDGGCNSESNGKTLPQSISIHITLDLNVKCA</sequence>
<name>A0A811U774_CERCA</name>
<gene>
    <name evidence="1" type="ORF">CCAP1982_LOCUS2633</name>
</gene>
<comment type="caution">
    <text evidence="1">The sequence shown here is derived from an EMBL/GenBank/DDBJ whole genome shotgun (WGS) entry which is preliminary data.</text>
</comment>
<feature type="non-terminal residue" evidence="1">
    <location>
        <position position="86"/>
    </location>
</feature>
<evidence type="ECO:0000313" key="1">
    <source>
        <dbReference type="EMBL" id="CAD6993837.1"/>
    </source>
</evidence>
<keyword evidence="2" id="KW-1185">Reference proteome</keyword>
<dbReference type="Proteomes" id="UP000606786">
    <property type="component" value="Unassembled WGS sequence"/>
</dbReference>
<dbReference type="EMBL" id="CAJHJT010000001">
    <property type="protein sequence ID" value="CAD6993837.1"/>
    <property type="molecule type" value="Genomic_DNA"/>
</dbReference>
<reference evidence="1" key="1">
    <citation type="submission" date="2020-11" db="EMBL/GenBank/DDBJ databases">
        <authorList>
            <person name="Whitehead M."/>
        </authorList>
    </citation>
    <scope>NUCLEOTIDE SEQUENCE</scope>
    <source>
        <strain evidence="1">EGII</strain>
    </source>
</reference>
<organism evidence="1 2">
    <name type="scientific">Ceratitis capitata</name>
    <name type="common">Mediterranean fruit fly</name>
    <name type="synonym">Tephritis capitata</name>
    <dbReference type="NCBI Taxonomy" id="7213"/>
    <lineage>
        <taxon>Eukaryota</taxon>
        <taxon>Metazoa</taxon>
        <taxon>Ecdysozoa</taxon>
        <taxon>Arthropoda</taxon>
        <taxon>Hexapoda</taxon>
        <taxon>Insecta</taxon>
        <taxon>Pterygota</taxon>
        <taxon>Neoptera</taxon>
        <taxon>Endopterygota</taxon>
        <taxon>Diptera</taxon>
        <taxon>Brachycera</taxon>
        <taxon>Muscomorpha</taxon>
        <taxon>Tephritoidea</taxon>
        <taxon>Tephritidae</taxon>
        <taxon>Ceratitis</taxon>
        <taxon>Ceratitis</taxon>
    </lineage>
</organism>
<accession>A0A811U774</accession>
<feature type="non-terminal residue" evidence="1">
    <location>
        <position position="1"/>
    </location>
</feature>
<protein>
    <submittedName>
        <fullName evidence="1">(Mediterranean fruit fly) hypothetical protein</fullName>
    </submittedName>
</protein>
<evidence type="ECO:0000313" key="2">
    <source>
        <dbReference type="Proteomes" id="UP000606786"/>
    </source>
</evidence>
<proteinExistence type="predicted"/>
<dbReference type="AlphaFoldDB" id="A0A811U774"/>